<reference evidence="2 3" key="1">
    <citation type="journal article" date="2013" name="ISME J.">
        <title>By their genes ye shall know them: genomic signatures of predatory bacteria.</title>
        <authorList>
            <person name="Pasternak Z."/>
            <person name="Pietrokovski S."/>
            <person name="Rotem O."/>
            <person name="Gophna U."/>
            <person name="Lurie-Weinberger M.N."/>
            <person name="Jurkevitch E."/>
        </authorList>
    </citation>
    <scope>NUCLEOTIDE SEQUENCE [LARGE SCALE GENOMIC DNA]</scope>
    <source>
        <strain evidence="2">EPB</strain>
    </source>
</reference>
<feature type="domain" description="DUF6782" evidence="1">
    <location>
        <begin position="202"/>
        <end position="349"/>
    </location>
</feature>
<accession>M4W184</accession>
<name>M4W184_9BACT</name>
<dbReference type="STRING" id="349215.A11S_2410"/>
<dbReference type="Pfam" id="PF20573">
    <property type="entry name" value="DUF6782"/>
    <property type="match status" value="1"/>
</dbReference>
<dbReference type="EMBL" id="CP003538">
    <property type="protein sequence ID" value="AGH99204.1"/>
    <property type="molecule type" value="Genomic_DNA"/>
</dbReference>
<sequence>MFTSSPSLQKTSAGHEYELIDLTGDAPRWVDADVCGSDSMKSERLTRKTHLKRLHGRDLNRDAAHPHVYDLTHSTGDAVTLLSGPGVAPSVRMMPCFWPLAAILAEADQCDIDGVQERPFAFQTDRDVLTWCAMMAGESPLVRALMLDAEDHGWSVGLDHLGREGYYIDVAERLILIDRFGMNVDALGRSAFFRNALLTTFIRALRDVWHENRLDGSEEDFAPDQYLMLERVRAADCDTVTILAGWELRGAGFAEIWRHILGSDEGDMATIFTRFLERDPGALFNGAVLAYTFRQWYADTARVDASDHETLEVLDDVFLNDDITPSFGADKVTPAVIEGLAILPDGTAYLSGLGDGILKDPFFAGLSDPINQTHLFHIMYDMEVVMVNNVPFRDADLARLIFPEGDLVRPATPRG</sequence>
<proteinExistence type="predicted"/>
<dbReference type="KEGG" id="man:A11S_2410"/>
<organism evidence="2 3">
    <name type="scientific">Micavibrio aeruginosavorus EPB</name>
    <dbReference type="NCBI Taxonomy" id="349215"/>
    <lineage>
        <taxon>Bacteria</taxon>
        <taxon>Pseudomonadati</taxon>
        <taxon>Bdellovibrionota</taxon>
        <taxon>Bdellovibrionia</taxon>
        <taxon>Bdellovibrionales</taxon>
        <taxon>Pseudobdellovibrionaceae</taxon>
        <taxon>Micavibrio</taxon>
    </lineage>
</organism>
<protein>
    <recommendedName>
        <fullName evidence="1">DUF6782 domain-containing protein</fullName>
    </recommendedName>
</protein>
<evidence type="ECO:0000259" key="1">
    <source>
        <dbReference type="Pfam" id="PF20573"/>
    </source>
</evidence>
<dbReference type="Proteomes" id="UP000011932">
    <property type="component" value="Chromosome"/>
</dbReference>
<dbReference type="AlphaFoldDB" id="M4W184"/>
<dbReference type="HOGENOM" id="CLU_715343_0_0_5"/>
<dbReference type="RefSeq" id="WP_015468707.1">
    <property type="nucleotide sequence ID" value="NC_020812.1"/>
</dbReference>
<dbReference type="InterPro" id="IPR046709">
    <property type="entry name" value="DUF6782"/>
</dbReference>
<evidence type="ECO:0000313" key="3">
    <source>
        <dbReference type="Proteomes" id="UP000011932"/>
    </source>
</evidence>
<gene>
    <name evidence="2" type="ORF">A11S_2410</name>
</gene>
<evidence type="ECO:0000313" key="2">
    <source>
        <dbReference type="EMBL" id="AGH99204.1"/>
    </source>
</evidence>